<gene>
    <name evidence="8" type="ORF">Nepgr_016068</name>
</gene>
<keyword evidence="9" id="KW-1185">Reference proteome</keyword>
<feature type="signal peptide" evidence="7">
    <location>
        <begin position="1"/>
        <end position="24"/>
    </location>
</feature>
<reference evidence="8" key="1">
    <citation type="submission" date="2023-05" db="EMBL/GenBank/DDBJ databases">
        <title>Nepenthes gracilis genome sequencing.</title>
        <authorList>
            <person name="Fukushima K."/>
        </authorList>
    </citation>
    <scope>NUCLEOTIDE SEQUENCE</scope>
    <source>
        <strain evidence="8">SING2019-196</strain>
    </source>
</reference>
<evidence type="ECO:0000313" key="9">
    <source>
        <dbReference type="Proteomes" id="UP001279734"/>
    </source>
</evidence>
<organism evidence="8 9">
    <name type="scientific">Nepenthes gracilis</name>
    <name type="common">Slender pitcher plant</name>
    <dbReference type="NCBI Taxonomy" id="150966"/>
    <lineage>
        <taxon>Eukaryota</taxon>
        <taxon>Viridiplantae</taxon>
        <taxon>Streptophyta</taxon>
        <taxon>Embryophyta</taxon>
        <taxon>Tracheophyta</taxon>
        <taxon>Spermatophyta</taxon>
        <taxon>Magnoliopsida</taxon>
        <taxon>eudicotyledons</taxon>
        <taxon>Gunneridae</taxon>
        <taxon>Pentapetalae</taxon>
        <taxon>Caryophyllales</taxon>
        <taxon>Nepenthaceae</taxon>
        <taxon>Nepenthes</taxon>
    </lineage>
</organism>
<evidence type="ECO:0000256" key="2">
    <source>
        <dbReference type="ARBA" id="ARBA00008127"/>
    </source>
</evidence>
<accession>A0AAD3SN67</accession>
<name>A0AAD3SN67_NEPGR</name>
<keyword evidence="6" id="KW-1015">Disulfide bond</keyword>
<comment type="similarity">
    <text evidence="2 7">Belongs to the plant cysteine rich small secretory peptide family. Epidermal patterning factor subfamily.</text>
</comment>
<evidence type="ECO:0000256" key="5">
    <source>
        <dbReference type="ARBA" id="ARBA00022729"/>
    </source>
</evidence>
<comment type="subcellular location">
    <subcellularLocation>
        <location evidence="1 7">Secreted</location>
    </subcellularLocation>
</comment>
<evidence type="ECO:0000256" key="3">
    <source>
        <dbReference type="ARBA" id="ARBA00022473"/>
    </source>
</evidence>
<keyword evidence="5 7" id="KW-0732">Signal</keyword>
<keyword evidence="4 7" id="KW-0964">Secreted</keyword>
<sequence length="158" mass="17754">MKRRWFCCLLVLALQIMGWDTTSGRHLSPNHVHGNQLQGNGSTADSIRVKFSSKQVPPSSVLPLFFSRLCKSNDTLNSSFCSLRIQRETVAGNREETENYREEKNIGSRPPNCENKCHGCNPCEAIQVPAITGHFSLQYANYLPEGWKCKCGPSFYSP</sequence>
<evidence type="ECO:0000256" key="1">
    <source>
        <dbReference type="ARBA" id="ARBA00004613"/>
    </source>
</evidence>
<dbReference type="InterPro" id="IPR039455">
    <property type="entry name" value="EPFL"/>
</dbReference>
<evidence type="ECO:0000313" key="8">
    <source>
        <dbReference type="EMBL" id="GMH14227.1"/>
    </source>
</evidence>
<dbReference type="Proteomes" id="UP001279734">
    <property type="component" value="Unassembled WGS sequence"/>
</dbReference>
<dbReference type="PANTHER" id="PTHR33109:SF3">
    <property type="entry name" value="EPIDERMAL PATTERNING FACTOR-LIKE PROTEIN"/>
    <property type="match status" value="1"/>
</dbReference>
<feature type="chain" id="PRO_5041768685" description="Epidermal patterning factor-like protein" evidence="7">
    <location>
        <begin position="25"/>
        <end position="158"/>
    </location>
</feature>
<proteinExistence type="inferred from homology"/>
<evidence type="ECO:0000256" key="4">
    <source>
        <dbReference type="ARBA" id="ARBA00022525"/>
    </source>
</evidence>
<keyword evidence="3 7" id="KW-0217">Developmental protein</keyword>
<dbReference type="EMBL" id="BSYO01000013">
    <property type="protein sequence ID" value="GMH14227.1"/>
    <property type="molecule type" value="Genomic_DNA"/>
</dbReference>
<dbReference type="GO" id="GO:0010052">
    <property type="term" value="P:guard cell differentiation"/>
    <property type="evidence" value="ECO:0007669"/>
    <property type="project" value="UniProtKB-UniRule"/>
</dbReference>
<protein>
    <recommendedName>
        <fullName evidence="7">Epidermal patterning factor-like protein</fullName>
    </recommendedName>
</protein>
<dbReference type="PANTHER" id="PTHR33109">
    <property type="entry name" value="EPIDERMAL PATTERNING FACTOR-LIKE PROTEIN 4"/>
    <property type="match status" value="1"/>
</dbReference>
<dbReference type="AlphaFoldDB" id="A0AAD3SN67"/>
<dbReference type="Pfam" id="PF17181">
    <property type="entry name" value="EPF"/>
    <property type="match status" value="1"/>
</dbReference>
<comment type="function">
    <text evidence="7">Controls stomatal patterning.</text>
</comment>
<dbReference type="GO" id="GO:0005576">
    <property type="term" value="C:extracellular region"/>
    <property type="evidence" value="ECO:0007669"/>
    <property type="project" value="UniProtKB-SubCell"/>
</dbReference>
<evidence type="ECO:0000256" key="7">
    <source>
        <dbReference type="RuleBase" id="RU367102"/>
    </source>
</evidence>
<evidence type="ECO:0000256" key="6">
    <source>
        <dbReference type="ARBA" id="ARBA00023157"/>
    </source>
</evidence>
<comment type="caution">
    <text evidence="8">The sequence shown here is derived from an EMBL/GenBank/DDBJ whole genome shotgun (WGS) entry which is preliminary data.</text>
</comment>